<dbReference type="SUPFAM" id="SSF161070">
    <property type="entry name" value="SNF-like"/>
    <property type="match status" value="1"/>
</dbReference>
<dbReference type="EMBL" id="OD042443">
    <property type="protein sequence ID" value="CAD7421063.1"/>
    <property type="molecule type" value="Genomic_DNA"/>
</dbReference>
<reference evidence="2" key="1">
    <citation type="submission" date="2020-11" db="EMBL/GenBank/DDBJ databases">
        <authorList>
            <person name="Tran Van P."/>
        </authorList>
    </citation>
    <scope>NUCLEOTIDE SEQUENCE</scope>
</reference>
<dbReference type="InterPro" id="IPR037272">
    <property type="entry name" value="SNS_sf"/>
</dbReference>
<organism evidence="2">
    <name type="scientific">Timema poppense</name>
    <name type="common">Walking stick</name>
    <dbReference type="NCBI Taxonomy" id="170557"/>
    <lineage>
        <taxon>Eukaryota</taxon>
        <taxon>Metazoa</taxon>
        <taxon>Ecdysozoa</taxon>
        <taxon>Arthropoda</taxon>
        <taxon>Hexapoda</taxon>
        <taxon>Insecta</taxon>
        <taxon>Pterygota</taxon>
        <taxon>Neoptera</taxon>
        <taxon>Polyneoptera</taxon>
        <taxon>Phasmatodea</taxon>
        <taxon>Timematodea</taxon>
        <taxon>Timematoidea</taxon>
        <taxon>Timematidae</taxon>
        <taxon>Timema</taxon>
    </lineage>
</organism>
<dbReference type="AlphaFoldDB" id="A0A7R9DWG5"/>
<keyword evidence="1" id="KW-0812">Transmembrane</keyword>
<proteinExistence type="predicted"/>
<keyword evidence="1" id="KW-1133">Transmembrane helix</keyword>
<name>A0A7R9DWG5_TIMPO</name>
<gene>
    <name evidence="2" type="ORF">TPSB3V08_LOCUS14478</name>
</gene>
<protein>
    <submittedName>
        <fullName evidence="2">Uncharacterized protein</fullName>
    </submittedName>
</protein>
<keyword evidence="1" id="KW-0472">Membrane</keyword>
<evidence type="ECO:0000313" key="2">
    <source>
        <dbReference type="EMBL" id="CAD7421063.1"/>
    </source>
</evidence>
<evidence type="ECO:0000256" key="1">
    <source>
        <dbReference type="SAM" id="Phobius"/>
    </source>
</evidence>
<sequence>MFHLFDTYSAGISLLCSALFESIAISWFYGSLVFAYTSKKSPHALAAVMAAGVQTMSRVSRSYSHWPYSSLRRGGSKCSPDDGRSALSFVSFSPSTFKESMKR</sequence>
<feature type="transmembrane region" description="Helical" evidence="1">
    <location>
        <begin position="12"/>
        <end position="36"/>
    </location>
</feature>
<accession>A0A7R9DWG5</accession>